<protein>
    <recommendedName>
        <fullName evidence="4">Neurochondrin-like protein</fullName>
    </recommendedName>
</protein>
<name>A0AAW1TBI5_9CHLO</name>
<dbReference type="Proteomes" id="UP001485043">
    <property type="component" value="Unassembled WGS sequence"/>
</dbReference>
<gene>
    <name evidence="1" type="ORF">WJX84_005782</name>
    <name evidence="2" type="ORF">WJX84_005912</name>
</gene>
<proteinExistence type="predicted"/>
<sequence>MIAECLSRAGDDSAQLGAALALLCTLACPPAKGLLQRPTDAFCLLEAAAEGSRLLLDSAAEHQDAEMADKGLLLAAAAARSCSSSDHGRLPEWHSGAGKLQRLLMRTMLAMPLQPLRHRAFYALEALLAAFQADIRLQAVEEMISTSLPSVAALLLHSLTRWVTQSWPQSASVGNSGSDDWKVLRHRLLPVLEATILTNGSCGWSTPPALIEQAEPLCAAVNLLRLLLTREKHQGPILSDATIPAALSHNAVCTLSATAEAVLASLDQQGPEDLAAALGLERILEVTSIILET</sequence>
<reference evidence="2 3" key="1">
    <citation type="journal article" date="2024" name="Nat. Commun.">
        <title>Phylogenomics reveals the evolutionary origins of lichenization in chlorophyte algae.</title>
        <authorList>
            <person name="Puginier C."/>
            <person name="Libourel C."/>
            <person name="Otte J."/>
            <person name="Skaloud P."/>
            <person name="Haon M."/>
            <person name="Grisel S."/>
            <person name="Petersen M."/>
            <person name="Berrin J.G."/>
            <person name="Delaux P.M."/>
            <person name="Dal Grande F."/>
            <person name="Keller J."/>
        </authorList>
    </citation>
    <scope>NUCLEOTIDE SEQUENCE [LARGE SCALE GENOMIC DNA]</scope>
    <source>
        <strain evidence="2 3">SAG 2523</strain>
    </source>
</reference>
<dbReference type="EMBL" id="JALJOV010000172">
    <property type="protein sequence ID" value="KAK9866301.1"/>
    <property type="molecule type" value="Genomic_DNA"/>
</dbReference>
<keyword evidence="3" id="KW-1185">Reference proteome</keyword>
<dbReference type="EMBL" id="JALJOV010000172">
    <property type="protein sequence ID" value="KAK9866299.1"/>
    <property type="molecule type" value="Genomic_DNA"/>
</dbReference>
<comment type="caution">
    <text evidence="2">The sequence shown here is derived from an EMBL/GenBank/DDBJ whole genome shotgun (WGS) entry which is preliminary data.</text>
</comment>
<dbReference type="AlphaFoldDB" id="A0AAW1TBI5"/>
<organism evidence="2 3">
    <name type="scientific">Apatococcus fuscideae</name>
    <dbReference type="NCBI Taxonomy" id="2026836"/>
    <lineage>
        <taxon>Eukaryota</taxon>
        <taxon>Viridiplantae</taxon>
        <taxon>Chlorophyta</taxon>
        <taxon>core chlorophytes</taxon>
        <taxon>Trebouxiophyceae</taxon>
        <taxon>Chlorellales</taxon>
        <taxon>Chlorellaceae</taxon>
        <taxon>Apatococcus</taxon>
    </lineage>
</organism>
<evidence type="ECO:0000313" key="3">
    <source>
        <dbReference type="Proteomes" id="UP001485043"/>
    </source>
</evidence>
<reference evidence="2" key="2">
    <citation type="submission" date="2024-04" db="EMBL/GenBank/DDBJ databases">
        <authorList>
            <person name="Dal Grande F."/>
            <person name="Keller J."/>
            <person name="Delaux P.-M."/>
        </authorList>
    </citation>
    <scope>NUCLEOTIDE SEQUENCE</scope>
    <source>
        <strain evidence="2">SAG 2523</strain>
    </source>
</reference>
<accession>A0AAW1TBI5</accession>
<evidence type="ECO:0000313" key="1">
    <source>
        <dbReference type="EMBL" id="KAK9866299.1"/>
    </source>
</evidence>
<evidence type="ECO:0000313" key="2">
    <source>
        <dbReference type="EMBL" id="KAK9866301.1"/>
    </source>
</evidence>
<evidence type="ECO:0008006" key="4">
    <source>
        <dbReference type="Google" id="ProtNLM"/>
    </source>
</evidence>